<evidence type="ECO:0000313" key="4">
    <source>
        <dbReference type="EMBL" id="NML65400.1"/>
    </source>
</evidence>
<dbReference type="InterPro" id="IPR011048">
    <property type="entry name" value="Haem_d1_sf"/>
</dbReference>
<evidence type="ECO:0000313" key="5">
    <source>
        <dbReference type="Proteomes" id="UP000559626"/>
    </source>
</evidence>
<dbReference type="Proteomes" id="UP000559626">
    <property type="component" value="Unassembled WGS sequence"/>
</dbReference>
<comment type="caution">
    <text evidence="4">The sequence shown here is derived from an EMBL/GenBank/DDBJ whole genome shotgun (WGS) entry which is preliminary data.</text>
</comment>
<dbReference type="PANTHER" id="PTHR47197">
    <property type="entry name" value="PROTEIN NIRF"/>
    <property type="match status" value="1"/>
</dbReference>
<proteinExistence type="predicted"/>
<dbReference type="Pfam" id="PF10282">
    <property type="entry name" value="Lactonase"/>
    <property type="match status" value="1"/>
</dbReference>
<keyword evidence="1" id="KW-0378">Hydrolase</keyword>
<dbReference type="Gene3D" id="2.130.10.10">
    <property type="entry name" value="YVTN repeat-like/Quinoprotein amine dehydrogenase"/>
    <property type="match status" value="2"/>
</dbReference>
<feature type="signal peptide" evidence="3">
    <location>
        <begin position="1"/>
        <end position="18"/>
    </location>
</feature>
<dbReference type="NCBIfam" id="TIGR02276">
    <property type="entry name" value="beta_rpt_yvtn"/>
    <property type="match status" value="1"/>
</dbReference>
<dbReference type="EMBL" id="JABBGH010000001">
    <property type="protein sequence ID" value="NML65400.1"/>
    <property type="molecule type" value="Genomic_DNA"/>
</dbReference>
<evidence type="ECO:0000256" key="1">
    <source>
        <dbReference type="ARBA" id="ARBA00022801"/>
    </source>
</evidence>
<dbReference type="Pfam" id="PF04185">
    <property type="entry name" value="Phosphoesterase"/>
    <property type="match status" value="1"/>
</dbReference>
<dbReference type="AlphaFoldDB" id="A0A7Y0FMC8"/>
<evidence type="ECO:0000256" key="3">
    <source>
        <dbReference type="SAM" id="SignalP"/>
    </source>
</evidence>
<dbReference type="InterPro" id="IPR017850">
    <property type="entry name" value="Alkaline_phosphatase_core_sf"/>
</dbReference>
<name>A0A7Y0FMC8_9BACT</name>
<keyword evidence="3" id="KW-0732">Signal</keyword>
<dbReference type="Gene3D" id="3.40.720.10">
    <property type="entry name" value="Alkaline Phosphatase, subunit A"/>
    <property type="match status" value="1"/>
</dbReference>
<keyword evidence="5" id="KW-1185">Reference proteome</keyword>
<dbReference type="InterPro" id="IPR011964">
    <property type="entry name" value="YVTN_b-propeller_repeat"/>
</dbReference>
<dbReference type="InterPro" id="IPR051200">
    <property type="entry name" value="Host-pathogen_enzymatic-act"/>
</dbReference>
<evidence type="ECO:0000256" key="2">
    <source>
        <dbReference type="SAM" id="MobiDB-lite"/>
    </source>
</evidence>
<dbReference type="SUPFAM" id="SSF53649">
    <property type="entry name" value="Alkaline phosphatase-like"/>
    <property type="match status" value="1"/>
</dbReference>
<accession>A0A7Y0FMC8</accession>
<feature type="region of interest" description="Disordered" evidence="2">
    <location>
        <begin position="797"/>
        <end position="821"/>
    </location>
</feature>
<protein>
    <submittedName>
        <fullName evidence="4">Bifunctional YncE family protein/alkaline phosphatase family protein</fullName>
    </submittedName>
</protein>
<reference evidence="4 5" key="1">
    <citation type="submission" date="2020-04" db="EMBL/GenBank/DDBJ databases">
        <title>Hymenobacter polaris sp. nov., isolated from Arctic soil.</title>
        <authorList>
            <person name="Dahal R.H."/>
        </authorList>
    </citation>
    <scope>NUCLEOTIDE SEQUENCE [LARGE SCALE GENOMIC DNA]</scope>
    <source>
        <strain evidence="4 5">RP-2-7</strain>
    </source>
</reference>
<dbReference type="PANTHER" id="PTHR47197:SF3">
    <property type="entry name" value="DIHYDRO-HEME D1 DEHYDROGENASE"/>
    <property type="match status" value="1"/>
</dbReference>
<sequence>MKPVALALGLLLSALAPAAAQLAAPPTQLPTNSPQAPKVLLPNGWSLTPAGAASLPLGDLPLNMQLAPGGRRLAVTNNGQSRQTIQLIDPATQQVLDEQTIGKSWYGLAWGPRGQHLYAAGGNDNIILDYPAAGAKLGHPDTLRLGKPWPTKIGPAGLAVDAAGRRLYVVTKEDNALYVMDLATKKIVSRLGLGHEAYACLLAPDGRTLYISIWGGNQLLAYDTGTGKVRATLATQSHPNELIQSRDGRYLYVANANDNSVSVVDARSWRVLETISTALYPTRLTGSTPNGLALSSDGKTLYIANADNNCLAVFDVSRPGRSAAKGFIPTGWYPTCVRTMPGKILVANGKGFSSLANPRGPQPVKRKDSSGYQTGTTEADGPVQYIGGLFKGTLSFIAPPSETQLKAYTQQVYQNTPFTPALEKQALGAAGNPVPRRAGEQSPIKHIFYIIKENRTYDQVLGDMPEGNGDSTLCLFPERVTPNHHALARQFALLDNFYVNAEVSADGHNWSTAAYATDFVEKTWPTSYGGRGGTYDFEGTRLAAYPRDGFIWDYCQRAGLSYRSYGEFAENGKTPLKALRGHICPRSPGFDMDVRDTERVRIWAQDFDSLLALGQVPQFSTIRLSNDHTSGQRLGKPTPRAAVADNDLALGQLVEHLAASKLWAESAVFVVEDDAQNGPDHVDAHRSPAFVISPYVRPGTVDHTLYTTAGILRTMELILGLPPMSQYDAAARPLFGCFQAAPALGPYRARPAQIDLNQRNTAWNRSAERSARFNLAQEDAAPDLDLNEVVWKAIKGESSPMPAPRRGAFLRAAPLRDDDDD</sequence>
<dbReference type="GO" id="GO:0016788">
    <property type="term" value="F:hydrolase activity, acting on ester bonds"/>
    <property type="evidence" value="ECO:0007669"/>
    <property type="project" value="InterPro"/>
</dbReference>
<dbReference type="InterPro" id="IPR015943">
    <property type="entry name" value="WD40/YVTN_repeat-like_dom_sf"/>
</dbReference>
<dbReference type="SUPFAM" id="SSF51004">
    <property type="entry name" value="C-terminal (heme d1) domain of cytochrome cd1-nitrite reductase"/>
    <property type="match status" value="1"/>
</dbReference>
<organism evidence="4 5">
    <name type="scientific">Hymenobacter polaris</name>
    <dbReference type="NCBI Taxonomy" id="2682546"/>
    <lineage>
        <taxon>Bacteria</taxon>
        <taxon>Pseudomonadati</taxon>
        <taxon>Bacteroidota</taxon>
        <taxon>Cytophagia</taxon>
        <taxon>Cytophagales</taxon>
        <taxon>Hymenobacteraceae</taxon>
        <taxon>Hymenobacter</taxon>
    </lineage>
</organism>
<gene>
    <name evidence="4" type="ORF">HHL22_09310</name>
</gene>
<dbReference type="InterPro" id="IPR007312">
    <property type="entry name" value="Phosphoesterase"/>
</dbReference>
<feature type="region of interest" description="Disordered" evidence="2">
    <location>
        <begin position="354"/>
        <end position="378"/>
    </location>
</feature>
<dbReference type="InterPro" id="IPR019405">
    <property type="entry name" value="Lactonase_7-beta_prop"/>
</dbReference>
<feature type="chain" id="PRO_5031515619" evidence="3">
    <location>
        <begin position="19"/>
        <end position="821"/>
    </location>
</feature>